<organism evidence="6 8">
    <name type="scientific">Mastigocoleus testarum BC008</name>
    <dbReference type="NCBI Taxonomy" id="371196"/>
    <lineage>
        <taxon>Bacteria</taxon>
        <taxon>Bacillati</taxon>
        <taxon>Cyanobacteriota</taxon>
        <taxon>Cyanophyceae</taxon>
        <taxon>Nostocales</taxon>
        <taxon>Hapalosiphonaceae</taxon>
        <taxon>Mastigocoleus</taxon>
    </lineage>
</organism>
<dbReference type="InterPro" id="IPR000644">
    <property type="entry name" value="CBS_dom"/>
</dbReference>
<evidence type="ECO:0008006" key="9">
    <source>
        <dbReference type="Google" id="ProtNLM"/>
    </source>
</evidence>
<reference evidence="6 8" key="1">
    <citation type="journal article" date="2015" name="Genome Announc.">
        <title>Draft Genome of the Euendolithic (true boring) Cyanobacterium Mastigocoleus testarum strain BC008.</title>
        <authorList>
            <person name="Guida B.S."/>
            <person name="Garcia-Pichel F."/>
        </authorList>
    </citation>
    <scope>NUCLEOTIDE SEQUENCE [LARGE SCALE GENOMIC DNA]</scope>
    <source>
        <strain evidence="6 8">BC008</strain>
    </source>
</reference>
<dbReference type="SMART" id="SM00116">
    <property type="entry name" value="CBS"/>
    <property type="match status" value="3"/>
</dbReference>
<dbReference type="PROSITE" id="PS50113">
    <property type="entry name" value="PAC"/>
    <property type="match status" value="1"/>
</dbReference>
<feature type="domain" description="PAC" evidence="4">
    <location>
        <begin position="323"/>
        <end position="375"/>
    </location>
</feature>
<keyword evidence="1 2" id="KW-0129">CBS domain</keyword>
<dbReference type="EMBL" id="LMTZ01000063">
    <property type="protein sequence ID" value="KST68468.1"/>
    <property type="molecule type" value="Genomic_DNA"/>
</dbReference>
<dbReference type="SMART" id="SM00091">
    <property type="entry name" value="PAS"/>
    <property type="match status" value="2"/>
</dbReference>
<feature type="domain" description="CBS" evidence="5">
    <location>
        <begin position="93"/>
        <end position="151"/>
    </location>
</feature>
<feature type="domain" description="CBS" evidence="5">
    <location>
        <begin position="11"/>
        <end position="84"/>
    </location>
</feature>
<dbReference type="CDD" id="cd00130">
    <property type="entry name" value="PAS"/>
    <property type="match status" value="1"/>
</dbReference>
<dbReference type="InterPro" id="IPR000700">
    <property type="entry name" value="PAS-assoc_C"/>
</dbReference>
<evidence type="ECO:0000313" key="6">
    <source>
        <dbReference type="EMBL" id="KST64556.1"/>
    </source>
</evidence>
<dbReference type="InterPro" id="IPR046342">
    <property type="entry name" value="CBS_dom_sf"/>
</dbReference>
<sequence length="443" mass="50587">MSQSDSLRVAIDVNPPCISLETTVAEVVLRMNQGSLPRLRKSSILEEKSTQKRYSYALVMGDGELRGILTERDIVRLAVQNLDFEGTPVNRVMSSPVKTLLFHHIDSSLAVINFFRIHRIRHLPILDKQGNLMGTVTPESIRATMQSTDLLRLRTVEESMTGEVVTVSSNATIITAVSLMLKNQVSCVVIIENQGINIYSAGIITERDLKLVREIFTNFLVRKQTDEELRQYQHHLESLVDLRTKLWRRSAACYQHLYENTPVMLHSINIKGELVSVSNMWLHNLGYEHHEVIGRKYLEFLTQKSQQYAQQKFPEYLQNGICIDIPYQMVCKNGKVIDILLSAIAQKDETGQIVRSLAVMTDVTERNIAEKALQESEQRFRRMADAAPVLIWSSRADKFCDYLSKGWLDFTGRTLEQEMGDGWTEGVHPDDLKRCLDTYLLIS</sequence>
<dbReference type="InterPro" id="IPR001610">
    <property type="entry name" value="PAC"/>
</dbReference>
<evidence type="ECO:0000313" key="8">
    <source>
        <dbReference type="Proteomes" id="UP000053372"/>
    </source>
</evidence>
<protein>
    <recommendedName>
        <fullName evidence="9">Histidine kinase</fullName>
    </recommendedName>
</protein>
<evidence type="ECO:0000259" key="5">
    <source>
        <dbReference type="PROSITE" id="PS51371"/>
    </source>
</evidence>
<gene>
    <name evidence="7" type="ORF">BC008_00940</name>
    <name evidence="6" type="ORF">BC008_18175</name>
</gene>
<dbReference type="EMBL" id="LMTZ01000119">
    <property type="protein sequence ID" value="KST64556.1"/>
    <property type="molecule type" value="Genomic_DNA"/>
</dbReference>
<dbReference type="SUPFAM" id="SSF55785">
    <property type="entry name" value="PYP-like sensor domain (PAS domain)"/>
    <property type="match status" value="2"/>
</dbReference>
<feature type="domain" description="PAS" evidence="3">
    <location>
        <begin position="250"/>
        <end position="320"/>
    </location>
</feature>
<dbReference type="SMART" id="SM00086">
    <property type="entry name" value="PAC"/>
    <property type="match status" value="1"/>
</dbReference>
<dbReference type="InterPro" id="IPR051257">
    <property type="entry name" value="Diverse_CBS-Domain"/>
</dbReference>
<dbReference type="RefSeq" id="WP_058183519.1">
    <property type="nucleotide sequence ID" value="NZ_LMTZ01000063.1"/>
</dbReference>
<dbReference type="SUPFAM" id="SSF54631">
    <property type="entry name" value="CBS-domain pair"/>
    <property type="match status" value="2"/>
</dbReference>
<dbReference type="PANTHER" id="PTHR43080">
    <property type="entry name" value="CBS DOMAIN-CONTAINING PROTEIN CBSX3, MITOCHONDRIAL"/>
    <property type="match status" value="1"/>
</dbReference>
<proteinExistence type="predicted"/>
<name>A0A0V7ZJH2_9CYAN</name>
<dbReference type="PANTHER" id="PTHR43080:SF2">
    <property type="entry name" value="CBS DOMAIN-CONTAINING PROTEIN"/>
    <property type="match status" value="1"/>
</dbReference>
<dbReference type="OrthoDB" id="9788063at2"/>
<dbReference type="Pfam" id="PF00571">
    <property type="entry name" value="CBS"/>
    <property type="match status" value="3"/>
</dbReference>
<feature type="domain" description="CBS" evidence="5">
    <location>
        <begin position="160"/>
        <end position="220"/>
    </location>
</feature>
<dbReference type="PROSITE" id="PS51371">
    <property type="entry name" value="CBS"/>
    <property type="match status" value="3"/>
</dbReference>
<evidence type="ECO:0000256" key="1">
    <source>
        <dbReference type="ARBA" id="ARBA00023122"/>
    </source>
</evidence>
<evidence type="ECO:0000259" key="4">
    <source>
        <dbReference type="PROSITE" id="PS50113"/>
    </source>
</evidence>
<keyword evidence="8" id="KW-1185">Reference proteome</keyword>
<evidence type="ECO:0000313" key="7">
    <source>
        <dbReference type="EMBL" id="KST68468.1"/>
    </source>
</evidence>
<dbReference type="Gene3D" id="3.30.450.20">
    <property type="entry name" value="PAS domain"/>
    <property type="match status" value="2"/>
</dbReference>
<dbReference type="InterPro" id="IPR035965">
    <property type="entry name" value="PAS-like_dom_sf"/>
</dbReference>
<evidence type="ECO:0000259" key="3">
    <source>
        <dbReference type="PROSITE" id="PS50112"/>
    </source>
</evidence>
<accession>A0A0V7ZJH2</accession>
<dbReference type="PROSITE" id="PS50112">
    <property type="entry name" value="PAS"/>
    <property type="match status" value="1"/>
</dbReference>
<dbReference type="InterPro" id="IPR000014">
    <property type="entry name" value="PAS"/>
</dbReference>
<comment type="caution">
    <text evidence="6">The sequence shown here is derived from an EMBL/GenBank/DDBJ whole genome shotgun (WGS) entry which is preliminary data.</text>
</comment>
<evidence type="ECO:0000256" key="2">
    <source>
        <dbReference type="PROSITE-ProRule" id="PRU00703"/>
    </source>
</evidence>
<dbReference type="Pfam" id="PF13426">
    <property type="entry name" value="PAS_9"/>
    <property type="match status" value="1"/>
</dbReference>
<dbReference type="Gene3D" id="3.10.580.10">
    <property type="entry name" value="CBS-domain"/>
    <property type="match status" value="2"/>
</dbReference>
<dbReference type="NCBIfam" id="TIGR00229">
    <property type="entry name" value="sensory_box"/>
    <property type="match status" value="1"/>
</dbReference>
<dbReference type="Proteomes" id="UP000053372">
    <property type="component" value="Unassembled WGS sequence"/>
</dbReference>
<dbReference type="AlphaFoldDB" id="A0A0V7ZJH2"/>